<dbReference type="InterPro" id="IPR037050">
    <property type="entry name" value="DUF1254_sf"/>
</dbReference>
<dbReference type="Gene3D" id="2.60.40.1610">
    <property type="entry name" value="Domain of unknown function DUF1254"/>
    <property type="match status" value="1"/>
</dbReference>
<dbReference type="InterPro" id="IPR010679">
    <property type="entry name" value="DUF1254"/>
</dbReference>
<feature type="domain" description="DUF1214" evidence="2">
    <location>
        <begin position="336"/>
        <end position="446"/>
    </location>
</feature>
<evidence type="ECO:0000256" key="1">
    <source>
        <dbReference type="SAM" id="SignalP"/>
    </source>
</evidence>
<dbReference type="InterPro" id="IPR037049">
    <property type="entry name" value="DUF1214_C_sf"/>
</dbReference>
<dbReference type="Pfam" id="PF06863">
    <property type="entry name" value="DUF1254"/>
    <property type="match status" value="1"/>
</dbReference>
<name>A0AAU8ATI3_9RHOB</name>
<organism evidence="4">
    <name type="scientific">Alloyangia sp. H15</name>
    <dbReference type="NCBI Taxonomy" id="3029062"/>
    <lineage>
        <taxon>Bacteria</taxon>
        <taxon>Pseudomonadati</taxon>
        <taxon>Pseudomonadota</taxon>
        <taxon>Alphaproteobacteria</taxon>
        <taxon>Rhodobacterales</taxon>
        <taxon>Roseobacteraceae</taxon>
        <taxon>Alloyangia</taxon>
    </lineage>
</organism>
<dbReference type="SUPFAM" id="SSF160935">
    <property type="entry name" value="VPA0735-like"/>
    <property type="match status" value="1"/>
</dbReference>
<keyword evidence="4" id="KW-0614">Plasmid</keyword>
<keyword evidence="1" id="KW-0732">Signal</keyword>
<dbReference type="EMBL" id="CP123390">
    <property type="protein sequence ID" value="XCC97876.1"/>
    <property type="molecule type" value="Genomic_DNA"/>
</dbReference>
<dbReference type="Gene3D" id="2.60.120.600">
    <property type="entry name" value="Domain of unknown function DUF1214, C-terminal domain"/>
    <property type="match status" value="1"/>
</dbReference>
<dbReference type="Pfam" id="PF06742">
    <property type="entry name" value="DUF1214"/>
    <property type="match status" value="1"/>
</dbReference>
<geneLocation type="plasmid" evidence="4">
    <name>unnamed5</name>
</geneLocation>
<evidence type="ECO:0000259" key="2">
    <source>
        <dbReference type="Pfam" id="PF06742"/>
    </source>
</evidence>
<dbReference type="RefSeq" id="WP_353476754.1">
    <property type="nucleotide sequence ID" value="NZ_CP123390.1"/>
</dbReference>
<feature type="chain" id="PRO_5043638913" evidence="1">
    <location>
        <begin position="25"/>
        <end position="461"/>
    </location>
</feature>
<dbReference type="InterPro" id="IPR010621">
    <property type="entry name" value="DUF1214"/>
</dbReference>
<dbReference type="PANTHER" id="PTHR36509">
    <property type="entry name" value="BLL3101 PROTEIN"/>
    <property type="match status" value="1"/>
</dbReference>
<evidence type="ECO:0000259" key="3">
    <source>
        <dbReference type="Pfam" id="PF06863"/>
    </source>
</evidence>
<reference evidence="4" key="1">
    <citation type="submission" date="2023-02" db="EMBL/GenBank/DDBJ databases">
        <title>Description and genomic characterization of Salipiger bruguierae sp. nov., isolated from the sediment of mangrove plant Bruguiera sexangula.</title>
        <authorList>
            <person name="Long M."/>
        </authorList>
    </citation>
    <scope>NUCLEOTIDE SEQUENCE</scope>
    <source>
        <strain evidence="4">H15</strain>
        <plasmid evidence="4">unnamed5</plasmid>
    </source>
</reference>
<protein>
    <submittedName>
        <fullName evidence="4">DUF1254 domain-containing protein</fullName>
    </submittedName>
</protein>
<evidence type="ECO:0000313" key="4">
    <source>
        <dbReference type="EMBL" id="XCC97876.1"/>
    </source>
</evidence>
<accession>A0AAU8ATI3</accession>
<feature type="signal peptide" evidence="1">
    <location>
        <begin position="1"/>
        <end position="24"/>
    </location>
</feature>
<dbReference type="AlphaFoldDB" id="A0AAU8ATI3"/>
<sequence length="461" mass="50463">MLSQIFRASTALPILLLSTIPTYAEEITPAEARELAEEAYVFGFGIVENYKSMFGMSVYEPSPQYGGFNNYVHARALFGPDYDLVVSPNNDTLYSTTWADLRAEPLAITVPRTGERYFVIQLVDMFTDNFAYIGTRATGRDGGTFLLVGPSFDGPLPEGDFDRVIVSRSDFAALATRTAVDGPDDVADVTAFQDQLQLAPLSAHLGTEPPTAATAIDFPIYDASAFYGKPELLGVLNQLLEWEAPRLEESALMARLSAIDVGPYRTFDLAAFPQDVQTAIAEGTAAGHAAIEEKGRNLSQDVGGWLYTPPMGDYGTDYLFRSAVAWKFIYTNSPAEALYPIAETDAEGAPLTGAASYILEFPAGELPPVDAFWSLTIYDSESRLMVENPIDRYSIGDRTEGLESGEDGSLRILIQHDDPGAEHHANWLPAPEGGFYIIARLYMPQQPAQDGRYRLPAIEKQ</sequence>
<proteinExistence type="predicted"/>
<gene>
    <name evidence="4" type="ORF">PVT71_29060</name>
</gene>
<dbReference type="PANTHER" id="PTHR36509:SF2">
    <property type="entry name" value="BLL3101 PROTEIN"/>
    <property type="match status" value="1"/>
</dbReference>
<feature type="domain" description="DUF1254" evidence="3">
    <location>
        <begin position="68"/>
        <end position="200"/>
    </location>
</feature>